<dbReference type="InterPro" id="IPR029021">
    <property type="entry name" value="Prot-tyrosine_phosphatase-like"/>
</dbReference>
<reference evidence="3 4" key="1">
    <citation type="submission" date="2018-11" db="EMBL/GenBank/DDBJ databases">
        <title>Complete genome sequencing of the Actinobacteria Serinibacter sp. K3-2.</title>
        <authorList>
            <person name="Rakitin A.L."/>
            <person name="Beletsky A.V."/>
            <person name="Mardanov A.V."/>
            <person name="Ravin N.V."/>
            <person name="Gromova A.S."/>
            <person name="Filippova S.N."/>
            <person name="Gal'Chenko V.F."/>
        </authorList>
    </citation>
    <scope>NUCLEOTIDE SEQUENCE [LARGE SCALE GENOMIC DNA]</scope>
    <source>
        <strain evidence="3 4">K3-2</strain>
    </source>
</reference>
<accession>A0A4Z1E4Z1</accession>
<dbReference type="RefSeq" id="WP_135850257.1">
    <property type="nucleotide sequence ID" value="NZ_RHPJ01000003.1"/>
</dbReference>
<gene>
    <name evidence="3" type="ORF">SERN_2294</name>
</gene>
<dbReference type="InterPro" id="IPR016130">
    <property type="entry name" value="Tyr_Pase_AS"/>
</dbReference>
<keyword evidence="4" id="KW-1185">Reference proteome</keyword>
<proteinExistence type="predicted"/>
<feature type="compositionally biased region" description="Basic and acidic residues" evidence="1">
    <location>
        <begin position="21"/>
        <end position="30"/>
    </location>
</feature>
<dbReference type="OrthoDB" id="1188001at2"/>
<dbReference type="SUPFAM" id="SSF52799">
    <property type="entry name" value="(Phosphotyrosine protein) phosphatases II"/>
    <property type="match status" value="1"/>
</dbReference>
<sequence>MTGGPPASSPAERAPGPGPFDHLDPAELDPRGVSLGIEGTWNDRDAAALAGIRPGVLLRTAALPGLTPAGRARLTELGVSDVVDLRSDAEADHQGGDAVPAGVRVHRLPITPGGALAGQIAGRGSDPDAMARFVELVHRPGWAAELMAEVYREIVTSPEAVAQLGRALRVIADAQGAVVVHCSAGKDRTGVVVALAALLAGADPDAVETDFLYSNHATAAQRAVVPAVPGVDPALLAPILGVDAASLRGALATVTASHGSLAGFAAAAGVDDVALERLAARLRPTD</sequence>
<organism evidence="3 4">
    <name type="scientific">Serinibacter arcticus</name>
    <dbReference type="NCBI Taxonomy" id="1655435"/>
    <lineage>
        <taxon>Bacteria</taxon>
        <taxon>Bacillati</taxon>
        <taxon>Actinomycetota</taxon>
        <taxon>Actinomycetes</taxon>
        <taxon>Micrococcales</taxon>
        <taxon>Beutenbergiaceae</taxon>
        <taxon>Serinibacter</taxon>
    </lineage>
</organism>
<dbReference type="Pfam" id="PF13350">
    <property type="entry name" value="Y_phosphatase3"/>
    <property type="match status" value="1"/>
</dbReference>
<dbReference type="InterPro" id="IPR026893">
    <property type="entry name" value="Tyr/Ser_Pase_IphP-type"/>
</dbReference>
<dbReference type="GO" id="GO:0004721">
    <property type="term" value="F:phosphoprotein phosphatase activity"/>
    <property type="evidence" value="ECO:0007669"/>
    <property type="project" value="InterPro"/>
</dbReference>
<dbReference type="Gene3D" id="3.90.190.10">
    <property type="entry name" value="Protein tyrosine phosphatase superfamily"/>
    <property type="match status" value="1"/>
</dbReference>
<dbReference type="Proteomes" id="UP000297318">
    <property type="component" value="Unassembled WGS sequence"/>
</dbReference>
<evidence type="ECO:0000256" key="1">
    <source>
        <dbReference type="SAM" id="MobiDB-lite"/>
    </source>
</evidence>
<comment type="caution">
    <text evidence="3">The sequence shown here is derived from an EMBL/GenBank/DDBJ whole genome shotgun (WGS) entry which is preliminary data.</text>
</comment>
<dbReference type="PROSITE" id="PS50056">
    <property type="entry name" value="TYR_PHOSPHATASE_2"/>
    <property type="match status" value="1"/>
</dbReference>
<dbReference type="AlphaFoldDB" id="A0A4Z1E4Z1"/>
<feature type="region of interest" description="Disordered" evidence="1">
    <location>
        <begin position="1"/>
        <end position="31"/>
    </location>
</feature>
<protein>
    <submittedName>
        <fullName evidence="3">Protein tyrosine/serine phosphatase</fullName>
    </submittedName>
</protein>
<evidence type="ECO:0000313" key="3">
    <source>
        <dbReference type="EMBL" id="TGO04701.1"/>
    </source>
</evidence>
<feature type="domain" description="Tyrosine specific protein phosphatases" evidence="2">
    <location>
        <begin position="162"/>
        <end position="198"/>
    </location>
</feature>
<evidence type="ECO:0000313" key="4">
    <source>
        <dbReference type="Proteomes" id="UP000297318"/>
    </source>
</evidence>
<dbReference type="EMBL" id="RHPJ01000003">
    <property type="protein sequence ID" value="TGO04701.1"/>
    <property type="molecule type" value="Genomic_DNA"/>
</dbReference>
<dbReference type="PROSITE" id="PS00383">
    <property type="entry name" value="TYR_PHOSPHATASE_1"/>
    <property type="match status" value="1"/>
</dbReference>
<dbReference type="InterPro" id="IPR000387">
    <property type="entry name" value="Tyr_Pase_dom"/>
</dbReference>
<evidence type="ECO:0000259" key="2">
    <source>
        <dbReference type="PROSITE" id="PS50056"/>
    </source>
</evidence>
<name>A0A4Z1E4Z1_9MICO</name>